<comment type="caution">
    <text evidence="2">The sequence shown here is derived from an EMBL/GenBank/DDBJ whole genome shotgun (WGS) entry which is preliminary data.</text>
</comment>
<feature type="compositionally biased region" description="Basic and acidic residues" evidence="1">
    <location>
        <begin position="394"/>
        <end position="409"/>
    </location>
</feature>
<sequence>MLADFCPRAVGKISCVREKLTRRMLVKVPEATRKRTQDQWEAIRQETSAYLANRQDGKTLILRWNGDFKGKSFGKNSKGREEVARNIRRILLATGATAIKDSITTHPKGILALKELFIVLTEALDPREKVETEIQQSAEAISIQAGHKNLSKWPSESTIEKLVLSPTTNCYQTHNDSLYWSKERDTVVIRAPDTFTITAGPPGKERATTATRRDVWDPENPGTITQVALEQQDGSFKVILDLKDHEAFAISRFSEEARDVLRLQAPEAPAAWMAAWNSTGIPLGGRVIICKPGEESPLGELPAFAAIRSLILEAMLNSSEKTYPQEDNASSNSTDVDEEEEGEQEPDAPEPKQKDKVSFDDLFGDLKPVEPRPRDAKQSSSTQKPLPDPLARSPDPKAHPRQLADKEPEPKPTLLLAAIYFECGHSGCESENVPANPVEGGVIVFNPLTGEISGHGHGLFYQNMPVQQIDQARYASWAISGLPPAIFVDVATGMPPEEFRTHFSKFTDWAEHLAIRLRRMEDAGEFKIVLYAKGVHMEKFLLTNQVNGLSGEVTTYFADRLVDEKDLPDAIRDLEPRLAGAIKASLQDERTMGWLNSWSSGWQRRSEPKAVCPYHRYAAGHYHCGLADVTIFTVKTLAMTHSFRCQQDRESFLGDILPKAISSVAQADLETDLFGGNSFANRQETFEIFRGQPGRVSLRDGKEGNKILVVPDRYSRFGMGFGFSDVVKGMKGLLLAPAAIKRGNVIDRNPVWSLLEHVEPDEMAWLQAEHGLGVAPPRAIIKLSDVYHWWPDKATTAHKDGYGCQLLAEDCAEYAEIIANIKAYRGRVEGFRAAFIPRD</sequence>
<reference evidence="2" key="1">
    <citation type="submission" date="2021-05" db="EMBL/GenBank/DDBJ databases">
        <title>A free-living protist that lacks canonical eukaryotic 1 DNA replication and segregation systems.</title>
        <authorList>
            <person name="Salas-Leiva D.E."/>
            <person name="Tromer E.C."/>
            <person name="Curtis B.A."/>
            <person name="Jerlstrom-Hultqvist J."/>
            <person name="Kolisko M."/>
            <person name="Yi Z."/>
            <person name="Salas-Leiva J.S."/>
            <person name="Gallot-Lavallee L."/>
            <person name="Kops G.J.P.L."/>
            <person name="Archibald J.M."/>
            <person name="Simpson A.G.B."/>
            <person name="Roger A.J."/>
        </authorList>
    </citation>
    <scope>NUCLEOTIDE SEQUENCE</scope>
    <source>
        <strain evidence="2">BICM</strain>
    </source>
</reference>
<feature type="region of interest" description="Disordered" evidence="1">
    <location>
        <begin position="320"/>
        <end position="409"/>
    </location>
</feature>
<name>A0A8J6E2Z3_9EUKA</name>
<evidence type="ECO:0000313" key="3">
    <source>
        <dbReference type="Proteomes" id="UP000717585"/>
    </source>
</evidence>
<feature type="compositionally biased region" description="Basic and acidic residues" evidence="1">
    <location>
        <begin position="367"/>
        <end position="377"/>
    </location>
</feature>
<dbReference type="AlphaFoldDB" id="A0A8J6E2Z3"/>
<feature type="compositionally biased region" description="Polar residues" evidence="1">
    <location>
        <begin position="320"/>
        <end position="334"/>
    </location>
</feature>
<proteinExistence type="predicted"/>
<dbReference type="EMBL" id="JAHDYR010000038">
    <property type="protein sequence ID" value="KAG9392497.1"/>
    <property type="molecule type" value="Genomic_DNA"/>
</dbReference>
<protein>
    <submittedName>
        <fullName evidence="2">Uncharacterized protein</fullName>
    </submittedName>
</protein>
<evidence type="ECO:0000313" key="2">
    <source>
        <dbReference type="EMBL" id="KAG9392497.1"/>
    </source>
</evidence>
<dbReference type="Proteomes" id="UP000717585">
    <property type="component" value="Unassembled WGS sequence"/>
</dbReference>
<accession>A0A8J6E2Z3</accession>
<organism evidence="2 3">
    <name type="scientific">Carpediemonas membranifera</name>
    <dbReference type="NCBI Taxonomy" id="201153"/>
    <lineage>
        <taxon>Eukaryota</taxon>
        <taxon>Metamonada</taxon>
        <taxon>Carpediemonas-like organisms</taxon>
        <taxon>Carpediemonas</taxon>
    </lineage>
</organism>
<feature type="compositionally biased region" description="Acidic residues" evidence="1">
    <location>
        <begin position="335"/>
        <end position="348"/>
    </location>
</feature>
<evidence type="ECO:0000256" key="1">
    <source>
        <dbReference type="SAM" id="MobiDB-lite"/>
    </source>
</evidence>
<keyword evidence="3" id="KW-1185">Reference proteome</keyword>
<gene>
    <name evidence="2" type="ORF">J8273_5492</name>
</gene>
<feature type="compositionally biased region" description="Basic and acidic residues" evidence="1">
    <location>
        <begin position="349"/>
        <end position="359"/>
    </location>
</feature>